<evidence type="ECO:0000313" key="2">
    <source>
        <dbReference type="Proteomes" id="UP000000849"/>
    </source>
</evidence>
<keyword evidence="2" id="KW-1185">Reference proteome</keyword>
<proteinExistence type="predicted"/>
<gene>
    <name evidence="1" type="ordered locus">Cfla_3619</name>
</gene>
<dbReference type="eggNOG" id="ENOG50339BQ">
    <property type="taxonomic scope" value="Bacteria"/>
</dbReference>
<name>D5UDN4_CELFN</name>
<dbReference type="RefSeq" id="WP_013118818.1">
    <property type="nucleotide sequence ID" value="NC_014151.1"/>
</dbReference>
<reference evidence="1 2" key="1">
    <citation type="journal article" date="2010" name="Stand. Genomic Sci.">
        <title>Complete genome sequence of Cellulomonas flavigena type strain (134).</title>
        <authorList>
            <person name="Abt B."/>
            <person name="Foster B."/>
            <person name="Lapidus A."/>
            <person name="Clum A."/>
            <person name="Sun H."/>
            <person name="Pukall R."/>
            <person name="Lucas S."/>
            <person name="Glavina Del Rio T."/>
            <person name="Nolan M."/>
            <person name="Tice H."/>
            <person name="Cheng J.F."/>
            <person name="Pitluck S."/>
            <person name="Liolios K."/>
            <person name="Ivanova N."/>
            <person name="Mavromatis K."/>
            <person name="Ovchinnikova G."/>
            <person name="Pati A."/>
            <person name="Goodwin L."/>
            <person name="Chen A."/>
            <person name="Palaniappan K."/>
            <person name="Land M."/>
            <person name="Hauser L."/>
            <person name="Chang Y.J."/>
            <person name="Jeffries C.D."/>
            <person name="Rohde M."/>
            <person name="Goker M."/>
            <person name="Woyke T."/>
            <person name="Bristow J."/>
            <person name="Eisen J.A."/>
            <person name="Markowitz V."/>
            <person name="Hugenholtz P."/>
            <person name="Kyrpides N.C."/>
            <person name="Klenk H.P."/>
        </authorList>
    </citation>
    <scope>NUCLEOTIDE SEQUENCE [LARGE SCALE GENOMIC DNA]</scope>
    <source>
        <strain evidence="2">ATCC 482 / DSM 20109 / BCRC 11376 / JCM 18109 / NBRC 3775 / NCIMB 8073 / NRS 134</strain>
    </source>
</reference>
<dbReference type="HOGENOM" id="CLU_1270934_0_0_11"/>
<dbReference type="KEGG" id="cfl:Cfla_3619"/>
<dbReference type="Proteomes" id="UP000000849">
    <property type="component" value="Chromosome"/>
</dbReference>
<accession>D5UDN4</accession>
<sequence>MTQLDAFERRLLAGLRTVVEEDARRPSAPPVAPARHRGPGAVAAAAAAAVGVAAVLVPTLHTEPAWAVSRDGSGTVEVQVNRIEDADGLERELAAVGVTADVTYVRDGHRCAPDRYPPLDTPGLAVSIGSDRSFRVTLPPGTVPADGVLVVAASFVVRPDEQHDDGSGRTGAVRVWVDVGVTTGTVGPCVTVPARD</sequence>
<protein>
    <submittedName>
        <fullName evidence="1">Uncharacterized protein</fullName>
    </submittedName>
</protein>
<dbReference type="STRING" id="446466.Cfla_3619"/>
<dbReference type="AlphaFoldDB" id="D5UDN4"/>
<dbReference type="EMBL" id="CP001964">
    <property type="protein sequence ID" value="ADG76490.1"/>
    <property type="molecule type" value="Genomic_DNA"/>
</dbReference>
<evidence type="ECO:0000313" key="1">
    <source>
        <dbReference type="EMBL" id="ADG76490.1"/>
    </source>
</evidence>
<organism evidence="1 2">
    <name type="scientific">Cellulomonas flavigena (strain ATCC 482 / DSM 20109 / BCRC 11376 / JCM 18109 / NBRC 3775 / NCIMB 8073 / NRS 134)</name>
    <dbReference type="NCBI Taxonomy" id="446466"/>
    <lineage>
        <taxon>Bacteria</taxon>
        <taxon>Bacillati</taxon>
        <taxon>Actinomycetota</taxon>
        <taxon>Actinomycetes</taxon>
        <taxon>Micrococcales</taxon>
        <taxon>Cellulomonadaceae</taxon>
        <taxon>Cellulomonas</taxon>
    </lineage>
</organism>